<feature type="transmembrane region" description="Helical" evidence="6">
    <location>
        <begin position="447"/>
        <end position="467"/>
    </location>
</feature>
<dbReference type="AlphaFoldDB" id="A0A9W7HPY9"/>
<dbReference type="Proteomes" id="UP001165190">
    <property type="component" value="Unassembled WGS sequence"/>
</dbReference>
<feature type="transmembrane region" description="Helical" evidence="6">
    <location>
        <begin position="359"/>
        <end position="377"/>
    </location>
</feature>
<feature type="transmembrane region" description="Helical" evidence="6">
    <location>
        <begin position="75"/>
        <end position="93"/>
    </location>
</feature>
<dbReference type="PROSITE" id="PS50850">
    <property type="entry name" value="MFS"/>
    <property type="match status" value="1"/>
</dbReference>
<evidence type="ECO:0000256" key="3">
    <source>
        <dbReference type="ARBA" id="ARBA00022692"/>
    </source>
</evidence>
<accession>A0A9W7HPY9</accession>
<dbReference type="EMBL" id="BSYR01000019">
    <property type="protein sequence ID" value="GMI81959.1"/>
    <property type="molecule type" value="Genomic_DNA"/>
</dbReference>
<comment type="subcellular location">
    <subcellularLocation>
        <location evidence="1">Membrane</location>
        <topology evidence="1">Multi-pass membrane protein</topology>
    </subcellularLocation>
</comment>
<evidence type="ECO:0000256" key="4">
    <source>
        <dbReference type="ARBA" id="ARBA00022989"/>
    </source>
</evidence>
<feature type="domain" description="Major facilitator superfamily (MFS) profile" evidence="7">
    <location>
        <begin position="38"/>
        <end position="472"/>
    </location>
</feature>
<evidence type="ECO:0000256" key="2">
    <source>
        <dbReference type="ARBA" id="ARBA00022448"/>
    </source>
</evidence>
<feature type="transmembrane region" description="Helical" evidence="6">
    <location>
        <begin position="162"/>
        <end position="183"/>
    </location>
</feature>
<feature type="transmembrane region" description="Helical" evidence="6">
    <location>
        <begin position="334"/>
        <end position="352"/>
    </location>
</feature>
<feature type="transmembrane region" description="Helical" evidence="6">
    <location>
        <begin position="36"/>
        <end position="63"/>
    </location>
</feature>
<evidence type="ECO:0000313" key="8">
    <source>
        <dbReference type="EMBL" id="GMI81959.1"/>
    </source>
</evidence>
<feature type="transmembrane region" description="Helical" evidence="6">
    <location>
        <begin position="286"/>
        <end position="305"/>
    </location>
</feature>
<dbReference type="GO" id="GO:0016020">
    <property type="term" value="C:membrane"/>
    <property type="evidence" value="ECO:0007669"/>
    <property type="project" value="UniProtKB-SubCell"/>
</dbReference>
<feature type="transmembrane region" description="Helical" evidence="6">
    <location>
        <begin position="383"/>
        <end position="406"/>
    </location>
</feature>
<evidence type="ECO:0000313" key="9">
    <source>
        <dbReference type="Proteomes" id="UP001165190"/>
    </source>
</evidence>
<keyword evidence="9" id="KW-1185">Reference proteome</keyword>
<feature type="transmembrane region" description="Helical" evidence="6">
    <location>
        <begin position="418"/>
        <end position="441"/>
    </location>
</feature>
<dbReference type="GO" id="GO:0022857">
    <property type="term" value="F:transmembrane transporter activity"/>
    <property type="evidence" value="ECO:0007669"/>
    <property type="project" value="InterPro"/>
</dbReference>
<keyword evidence="4 6" id="KW-1133">Transmembrane helix</keyword>
<feature type="transmembrane region" description="Helical" evidence="6">
    <location>
        <begin position="189"/>
        <end position="209"/>
    </location>
</feature>
<feature type="transmembrane region" description="Helical" evidence="6">
    <location>
        <begin position="129"/>
        <end position="150"/>
    </location>
</feature>
<comment type="caution">
    <text evidence="8">The sequence shown here is derived from an EMBL/GenBank/DDBJ whole genome shotgun (WGS) entry which is preliminary data.</text>
</comment>
<dbReference type="FunFam" id="1.20.1250.20:FF:000232">
    <property type="entry name" value="Organic cation/carnitine transporter 7"/>
    <property type="match status" value="1"/>
</dbReference>
<name>A0A9W7HPY9_HIBTR</name>
<proteinExistence type="predicted"/>
<reference evidence="8" key="1">
    <citation type="submission" date="2023-05" db="EMBL/GenBank/DDBJ databases">
        <title>Genome and transcriptome analyses reveal genes involved in the formation of fine ridges on petal epidermal cells in Hibiscus trionum.</title>
        <authorList>
            <person name="Koshimizu S."/>
            <person name="Masuda S."/>
            <person name="Ishii T."/>
            <person name="Shirasu K."/>
            <person name="Hoshino A."/>
            <person name="Arita M."/>
        </authorList>
    </citation>
    <scope>NUCLEOTIDE SEQUENCE</scope>
    <source>
        <strain evidence="8">Hamamatsu line</strain>
    </source>
</reference>
<organism evidence="8 9">
    <name type="scientific">Hibiscus trionum</name>
    <name type="common">Flower of an hour</name>
    <dbReference type="NCBI Taxonomy" id="183268"/>
    <lineage>
        <taxon>Eukaryota</taxon>
        <taxon>Viridiplantae</taxon>
        <taxon>Streptophyta</taxon>
        <taxon>Embryophyta</taxon>
        <taxon>Tracheophyta</taxon>
        <taxon>Spermatophyta</taxon>
        <taxon>Magnoliopsida</taxon>
        <taxon>eudicotyledons</taxon>
        <taxon>Gunneridae</taxon>
        <taxon>Pentapetalae</taxon>
        <taxon>rosids</taxon>
        <taxon>malvids</taxon>
        <taxon>Malvales</taxon>
        <taxon>Malvaceae</taxon>
        <taxon>Malvoideae</taxon>
        <taxon>Hibiscus</taxon>
    </lineage>
</organism>
<dbReference type="PANTHER" id="PTHR23511:SF5">
    <property type="entry name" value="MAJOR FACILITATOR-TYPE TRANSPORTER HXNZ-RELATED"/>
    <property type="match status" value="1"/>
</dbReference>
<dbReference type="OrthoDB" id="4139357at2759"/>
<dbReference type="InterPro" id="IPR020846">
    <property type="entry name" value="MFS_dom"/>
</dbReference>
<dbReference type="Pfam" id="PF00083">
    <property type="entry name" value="Sugar_tr"/>
    <property type="match status" value="1"/>
</dbReference>
<evidence type="ECO:0000259" key="7">
    <source>
        <dbReference type="PROSITE" id="PS50850"/>
    </source>
</evidence>
<evidence type="ECO:0000256" key="5">
    <source>
        <dbReference type="ARBA" id="ARBA00023136"/>
    </source>
</evidence>
<feature type="transmembrane region" description="Helical" evidence="6">
    <location>
        <begin position="105"/>
        <end position="123"/>
    </location>
</feature>
<evidence type="ECO:0000256" key="1">
    <source>
        <dbReference type="ARBA" id="ARBA00004141"/>
    </source>
</evidence>
<dbReference type="SUPFAM" id="SSF103473">
    <property type="entry name" value="MFS general substrate transporter"/>
    <property type="match status" value="1"/>
</dbReference>
<keyword evidence="5 6" id="KW-0472">Membrane</keyword>
<dbReference type="PANTHER" id="PTHR23511">
    <property type="entry name" value="SYNAPTIC VESICLE GLYCOPROTEIN 2"/>
    <property type="match status" value="1"/>
</dbReference>
<dbReference type="InterPro" id="IPR005828">
    <property type="entry name" value="MFS_sugar_transport-like"/>
</dbReference>
<dbReference type="InterPro" id="IPR036259">
    <property type="entry name" value="MFS_trans_sf"/>
</dbReference>
<gene>
    <name evidence="8" type="ORF">HRI_001865200</name>
</gene>
<protein>
    <submittedName>
        <fullName evidence="8">Nicotinate transporter</fullName>
    </submittedName>
</protein>
<evidence type="ECO:0000256" key="6">
    <source>
        <dbReference type="SAM" id="Phobius"/>
    </source>
</evidence>
<keyword evidence="2" id="KW-0813">Transport</keyword>
<dbReference type="Gene3D" id="1.20.1250.20">
    <property type="entry name" value="MFS general substrate transporter like domains"/>
    <property type="match status" value="1"/>
</dbReference>
<sequence>MEEGERANPNPSPSPNPNTFTVDDALLTLGFGKYQYFVLAYAALAWISEAMEMMLLSFIGPVVQRLWHLSAKEQSLITSVVFIGMLVGAYSWGVIADKYGRRKGFLMTAMVTTLAGFASAFSPNYASLLVFRCVVGIGLGGGPVLCSWLLEFIPPPNRGTWMVVFQAFWTVGTVFEASIAWIVMPRLGWRWLLAFSSIPSFGLLLFYLWTPESPRYLCLNGREKEAMVILERISKVNGTKVPLGTLVCDDYQEGLDGDAAPTKKSKQGPFSTILNLLSRELIRPTLLLWVVFFGNSFTYYGLVLLTTELNAGRSRCAGNKTESKKAEDVDYKDVFITTFAEFPGLIIVAVTVDRVGRRISMAVLFFICCILIFPLLFNQTAKVTTGLLFGSRVCITATFTTLFIYAPEIYPTAVRSTGFGSASSMGRIGGMICPYVAVALVQHCHQTAAIGMFEAIIFLSGVSVLLIPIETKGRDLSDNVNSKNPPPV</sequence>
<keyword evidence="3 6" id="KW-0812">Transmembrane</keyword>